<sequence>MSAKAKIQTQPLRKTGTSTYLLSKMELSPELLEVQGYMPISTTDYNNLLNSVSREGIKDPLRGYFDSKRIFQILGGANRLQAGLESGKTDAPIEIYEGGTWNERVEFCLDDNLNRRHFTTNQKRTLIELKLKLNPANSDREIASSISVDHKTVGSVRKQLISTGEIPQLANRIGSDGKRRSSGQNVKKPISNETALTPKEEISILKKDLKGLNTQLKNIQKEIGTKETRITELQKKIGKK</sequence>
<dbReference type="Proteomes" id="UP000298429">
    <property type="component" value="Unassembled WGS sequence"/>
</dbReference>
<dbReference type="EMBL" id="RQGN01000036">
    <property type="protein sequence ID" value="TGM06011.1"/>
    <property type="molecule type" value="Genomic_DNA"/>
</dbReference>
<proteinExistence type="predicted"/>
<evidence type="ECO:0000313" key="3">
    <source>
        <dbReference type="Proteomes" id="UP000298429"/>
    </source>
</evidence>
<dbReference type="AlphaFoldDB" id="A0A5F2BKB9"/>
<keyword evidence="1" id="KW-0175">Coiled coil</keyword>
<protein>
    <submittedName>
        <fullName evidence="2">Chromosome partitioning protein ParB</fullName>
    </submittedName>
</protein>
<evidence type="ECO:0000256" key="1">
    <source>
        <dbReference type="SAM" id="Coils"/>
    </source>
</evidence>
<accession>A0A5F2BKB9</accession>
<organism evidence="2 3">
    <name type="scientific">Leptospira barantonii</name>
    <dbReference type="NCBI Taxonomy" id="2023184"/>
    <lineage>
        <taxon>Bacteria</taxon>
        <taxon>Pseudomonadati</taxon>
        <taxon>Spirochaetota</taxon>
        <taxon>Spirochaetia</taxon>
        <taxon>Leptospirales</taxon>
        <taxon>Leptospiraceae</taxon>
        <taxon>Leptospira</taxon>
    </lineage>
</organism>
<dbReference type="OrthoDB" id="345722at2"/>
<feature type="coiled-coil region" evidence="1">
    <location>
        <begin position="202"/>
        <end position="236"/>
    </location>
</feature>
<gene>
    <name evidence="2" type="ORF">EHQ76_07025</name>
</gene>
<dbReference type="SUPFAM" id="SSF110849">
    <property type="entry name" value="ParB/Sulfiredoxin"/>
    <property type="match status" value="1"/>
</dbReference>
<comment type="caution">
    <text evidence="2">The sequence shown here is derived from an EMBL/GenBank/DDBJ whole genome shotgun (WGS) entry which is preliminary data.</text>
</comment>
<dbReference type="RefSeq" id="WP_135670350.1">
    <property type="nucleotide sequence ID" value="NZ_RQGN01000036.1"/>
</dbReference>
<name>A0A5F2BKB9_9LEPT</name>
<evidence type="ECO:0000313" key="2">
    <source>
        <dbReference type="EMBL" id="TGM06011.1"/>
    </source>
</evidence>
<dbReference type="InterPro" id="IPR036086">
    <property type="entry name" value="ParB/Sulfiredoxin_sf"/>
</dbReference>
<reference evidence="2 3" key="1">
    <citation type="journal article" date="2019" name="PLoS Negl. Trop. Dis.">
        <title>Revisiting the worldwide diversity of Leptospira species in the environment.</title>
        <authorList>
            <person name="Vincent A.T."/>
            <person name="Schiettekatte O."/>
            <person name="Bourhy P."/>
            <person name="Veyrier F.J."/>
            <person name="Picardeau M."/>
        </authorList>
    </citation>
    <scope>NUCLEOTIDE SEQUENCE [LARGE SCALE GENOMIC DNA]</scope>
    <source>
        <strain evidence="2 3">201702444</strain>
    </source>
</reference>